<dbReference type="RefSeq" id="XP_037899233.1">
    <property type="nucleotide sequence ID" value="XM_038043305.1"/>
</dbReference>
<gene>
    <name evidence="3" type="primary">LOC119643803</name>
    <name evidence="4" type="synonym">LOC119643806</name>
</gene>
<evidence type="ECO:0000313" key="2">
    <source>
        <dbReference type="Proteomes" id="UP000092443"/>
    </source>
</evidence>
<proteinExistence type="predicted"/>
<sequence length="165" mass="17885">MSNTDYYTASTYIVCILFVIVFGLFITVWCHICIKKRKRNIHTLFPESPVVVTAATHQTNTAPRSYPVSQVPVTGTVNAGYQAQIYAAPYPTQNFPTQMPMPMPMPTNQTAPPPGVHPHIAPVLAMPAAASMHPPPYDVAVAGGPPMPGVTAYEKQSAYNPNFAN</sequence>
<evidence type="ECO:0000313" key="4">
    <source>
        <dbReference type="RefSeq" id="XP_037899237.1"/>
    </source>
</evidence>
<dbReference type="KEGG" id="gfs:119643803"/>
<name>A0A9C5ZGL4_9MUSC</name>
<dbReference type="Proteomes" id="UP000092443">
    <property type="component" value="Unplaced"/>
</dbReference>
<keyword evidence="1" id="KW-0472">Membrane</keyword>
<dbReference type="KEGG" id="gfs:119643806"/>
<evidence type="ECO:0000256" key="1">
    <source>
        <dbReference type="SAM" id="Phobius"/>
    </source>
</evidence>
<organism evidence="2 3">
    <name type="scientific">Glossina fuscipes</name>
    <dbReference type="NCBI Taxonomy" id="7396"/>
    <lineage>
        <taxon>Eukaryota</taxon>
        <taxon>Metazoa</taxon>
        <taxon>Ecdysozoa</taxon>
        <taxon>Arthropoda</taxon>
        <taxon>Hexapoda</taxon>
        <taxon>Insecta</taxon>
        <taxon>Pterygota</taxon>
        <taxon>Neoptera</taxon>
        <taxon>Endopterygota</taxon>
        <taxon>Diptera</taxon>
        <taxon>Brachycera</taxon>
        <taxon>Muscomorpha</taxon>
        <taxon>Hippoboscoidea</taxon>
        <taxon>Glossinidae</taxon>
        <taxon>Glossina</taxon>
    </lineage>
</organism>
<keyword evidence="2" id="KW-1185">Reference proteome</keyword>
<dbReference type="RefSeq" id="XP_037899237.1">
    <property type="nucleotide sequence ID" value="XM_038043309.1"/>
</dbReference>
<accession>A0A9C5ZGL4</accession>
<keyword evidence="1" id="KW-0812">Transmembrane</keyword>
<evidence type="ECO:0000313" key="3">
    <source>
        <dbReference type="RefSeq" id="XP_037899233.1"/>
    </source>
</evidence>
<reference evidence="3 4" key="1">
    <citation type="submission" date="2025-04" db="UniProtKB">
        <authorList>
            <consortium name="RefSeq"/>
        </authorList>
    </citation>
    <scope>IDENTIFICATION</scope>
    <source>
        <tissue evidence="3 4">Whole body pupa</tissue>
    </source>
</reference>
<feature type="transmembrane region" description="Helical" evidence="1">
    <location>
        <begin position="6"/>
        <end position="30"/>
    </location>
</feature>
<dbReference type="AlphaFoldDB" id="A0A9C5ZGL4"/>
<keyword evidence="1" id="KW-1133">Transmembrane helix</keyword>
<protein>
    <submittedName>
        <fullName evidence="3">Uncharacterized protein LOC119643803 isoform X1</fullName>
    </submittedName>
    <submittedName>
        <fullName evidence="4">Uncharacterized protein LOC119643806 isoform X1</fullName>
    </submittedName>
</protein>
<dbReference type="GeneID" id="119643803"/>